<dbReference type="FunFam" id="1.10.287.70:FF:000027">
    <property type="entry name" value="Small conductance calcium-activated potassium channel, isoform O"/>
    <property type="match status" value="1"/>
</dbReference>
<dbReference type="Pfam" id="PF02888">
    <property type="entry name" value="CaMBD"/>
    <property type="match status" value="1"/>
</dbReference>
<evidence type="ECO:0000256" key="5">
    <source>
        <dbReference type="ARBA" id="ARBA00022860"/>
    </source>
</evidence>
<dbReference type="Proteomes" id="UP000314986">
    <property type="component" value="Unassembled WGS sequence"/>
</dbReference>
<evidence type="ECO:0000313" key="15">
    <source>
        <dbReference type="Proteomes" id="UP000314986"/>
    </source>
</evidence>
<evidence type="ECO:0000256" key="3">
    <source>
        <dbReference type="ARBA" id="ARBA00022448"/>
    </source>
</evidence>
<dbReference type="GO" id="GO:0030018">
    <property type="term" value="C:Z disc"/>
    <property type="evidence" value="ECO:0007669"/>
    <property type="project" value="UniProtKB-SubCell"/>
</dbReference>
<feature type="region of interest" description="Disordered" evidence="11">
    <location>
        <begin position="57"/>
        <end position="80"/>
    </location>
</feature>
<keyword evidence="4 12" id="KW-0812">Transmembrane</keyword>
<dbReference type="GeneTree" id="ENSGT00950000182904"/>
<reference evidence="15" key="2">
    <citation type="journal article" date="2007" name="PLoS Biol.">
        <title>Survey sequencing and comparative analysis of the elephant shark (Callorhinchus milii) genome.</title>
        <authorList>
            <person name="Venkatesh B."/>
            <person name="Kirkness E.F."/>
            <person name="Loh Y.H."/>
            <person name="Halpern A.L."/>
            <person name="Lee A.P."/>
            <person name="Johnson J."/>
            <person name="Dandona N."/>
            <person name="Viswanathan L.D."/>
            <person name="Tay A."/>
            <person name="Venter J.C."/>
            <person name="Strausberg R.L."/>
            <person name="Brenner S."/>
        </authorList>
    </citation>
    <scope>NUCLEOTIDE SEQUENCE [LARGE SCALE GENOMIC DNA]</scope>
</reference>
<dbReference type="AlphaFoldDB" id="A0A4W3JVB8"/>
<keyword evidence="6 12" id="KW-1133">Transmembrane helix</keyword>
<feature type="transmembrane region" description="Helical" evidence="12">
    <location>
        <begin position="311"/>
        <end position="328"/>
    </location>
</feature>
<dbReference type="InterPro" id="IPR013099">
    <property type="entry name" value="K_chnl_dom"/>
</dbReference>
<reference evidence="15" key="3">
    <citation type="journal article" date="2014" name="Nature">
        <title>Elephant shark genome provides unique insights into gnathostome evolution.</title>
        <authorList>
            <consortium name="International Elephant Shark Genome Sequencing Consortium"/>
            <person name="Venkatesh B."/>
            <person name="Lee A.P."/>
            <person name="Ravi V."/>
            <person name="Maurya A.K."/>
            <person name="Lian M.M."/>
            <person name="Swann J.B."/>
            <person name="Ohta Y."/>
            <person name="Flajnik M.F."/>
            <person name="Sutoh Y."/>
            <person name="Kasahara M."/>
            <person name="Hoon S."/>
            <person name="Gangu V."/>
            <person name="Roy S.W."/>
            <person name="Irimia M."/>
            <person name="Korzh V."/>
            <person name="Kondrychyn I."/>
            <person name="Lim Z.W."/>
            <person name="Tay B.H."/>
            <person name="Tohari S."/>
            <person name="Kong K.W."/>
            <person name="Ho S."/>
            <person name="Lorente-Galdos B."/>
            <person name="Quilez J."/>
            <person name="Marques-Bonet T."/>
            <person name="Raney B.J."/>
            <person name="Ingham P.W."/>
            <person name="Tay A."/>
            <person name="Hillier L.W."/>
            <person name="Minx P."/>
            <person name="Boehm T."/>
            <person name="Wilson R.K."/>
            <person name="Brenner S."/>
            <person name="Warren W.C."/>
        </authorList>
    </citation>
    <scope>NUCLEOTIDE SEQUENCE [LARGE SCALE GENOMIC DNA]</scope>
</reference>
<protein>
    <submittedName>
        <fullName evidence="14">Potassium calcium-activated channel subfamily N member 2</fullName>
    </submittedName>
</protein>
<evidence type="ECO:0000256" key="4">
    <source>
        <dbReference type="ARBA" id="ARBA00022692"/>
    </source>
</evidence>
<evidence type="ECO:0000256" key="6">
    <source>
        <dbReference type="ARBA" id="ARBA00022989"/>
    </source>
</evidence>
<evidence type="ECO:0000256" key="9">
    <source>
        <dbReference type="ARBA" id="ARBA00023303"/>
    </source>
</evidence>
<evidence type="ECO:0000256" key="7">
    <source>
        <dbReference type="ARBA" id="ARBA00023065"/>
    </source>
</evidence>
<dbReference type="GO" id="GO:0016286">
    <property type="term" value="F:small conductance calcium-activated potassium channel activity"/>
    <property type="evidence" value="ECO:0007669"/>
    <property type="project" value="InterPro"/>
</dbReference>
<keyword evidence="8 12" id="KW-0472">Membrane</keyword>
<proteinExistence type="predicted"/>
<dbReference type="GO" id="GO:0016020">
    <property type="term" value="C:membrane"/>
    <property type="evidence" value="ECO:0007669"/>
    <property type="project" value="UniProtKB-SubCell"/>
</dbReference>
<dbReference type="PRINTS" id="PR01451">
    <property type="entry name" value="SKCHANNEL"/>
</dbReference>
<keyword evidence="3" id="KW-0813">Transport</keyword>
<evidence type="ECO:0000256" key="10">
    <source>
        <dbReference type="SAM" id="Coils"/>
    </source>
</evidence>
<dbReference type="Ensembl" id="ENSCMIT00000042714.1">
    <property type="protein sequence ID" value="ENSCMIP00000042113.1"/>
    <property type="gene ID" value="ENSCMIG00000017502.1"/>
</dbReference>
<sequence length="545" mass="61351">MSSCRYNGGVMRPLSNLGASRRNLHELDSESQPLQPIFTTVAPEIVVSKPEQNNSTTVVSYGGDSGGGNSNNKSSKKKNQNIGYKLGHRRALFEKRKRLSDYALIFGMFGIVVMVIETELAWGAYQKHIVCSLSIKALPCLSDLILCFGKVRILHDSLNSLFMVDNGADDWRIAMTYERIFFICLEILVCAIHPIPGKYTFTWTARLAFSYTPSTAIADVDIILSIPMFLRLYLIARVMLLHSKLFTDASSRSIGALNKINFNTRFVMKTLMTICPGTVLLVFSISLWIIAAWTVRACERYHDSQDVTSNFLGAMWLISITFLSIGYGDMVPNTYCGKGVCLLTGIMGAGCTALVVAVVARKLELTKAEKHVHNFMMDTQLTKRVKNAAANVLRETWLIYKNTKLVKKIDHAKVRKHQRKFLQAIHQLRSVKMEQRKLNDQANTLVDLAKTQNIMYDMISDLNERSEDLEKRIVTLETKLETLIGSIQALPGLISQTISHQQREFLEAQMQQYDKQITYSAERSRSSTRRRRSSSTAAPTSSESS</sequence>
<keyword evidence="7" id="KW-0406">Ion transport</keyword>
<accession>A0A4W3JVB8</accession>
<dbReference type="Gene3D" id="1.10.287.70">
    <property type="match status" value="2"/>
</dbReference>
<dbReference type="SUPFAM" id="SSF81327">
    <property type="entry name" value="Small-conductance potassium channel"/>
    <property type="match status" value="1"/>
</dbReference>
<reference evidence="15" key="1">
    <citation type="journal article" date="2006" name="Science">
        <title>Ancient noncoding elements conserved in the human genome.</title>
        <authorList>
            <person name="Venkatesh B."/>
            <person name="Kirkness E.F."/>
            <person name="Loh Y.H."/>
            <person name="Halpern A.L."/>
            <person name="Lee A.P."/>
            <person name="Johnson J."/>
            <person name="Dandona N."/>
            <person name="Viswanathan L.D."/>
            <person name="Tay A."/>
            <person name="Venter J.C."/>
            <person name="Strausberg R.L."/>
            <person name="Brenner S."/>
        </authorList>
    </citation>
    <scope>NUCLEOTIDE SEQUENCE [LARGE SCALE GENOMIC DNA]</scope>
</reference>
<evidence type="ECO:0000313" key="14">
    <source>
        <dbReference type="Ensembl" id="ENSCMIP00000042113.1"/>
    </source>
</evidence>
<keyword evidence="9" id="KW-0407">Ion channel</keyword>
<feature type="transmembrane region" description="Helical" evidence="12">
    <location>
        <begin position="215"/>
        <end position="234"/>
    </location>
</feature>
<feature type="coiled-coil region" evidence="10">
    <location>
        <begin position="459"/>
        <end position="486"/>
    </location>
</feature>
<reference evidence="14" key="4">
    <citation type="submission" date="2025-08" db="UniProtKB">
        <authorList>
            <consortium name="Ensembl"/>
        </authorList>
    </citation>
    <scope>IDENTIFICATION</scope>
</reference>
<keyword evidence="15" id="KW-1185">Reference proteome</keyword>
<evidence type="ECO:0000256" key="11">
    <source>
        <dbReference type="SAM" id="MobiDB-lite"/>
    </source>
</evidence>
<feature type="transmembrane region" description="Helical" evidence="12">
    <location>
        <begin position="176"/>
        <end position="195"/>
    </location>
</feature>
<feature type="transmembrane region" description="Helical" evidence="12">
    <location>
        <begin position="340"/>
        <end position="360"/>
    </location>
</feature>
<keyword evidence="5" id="KW-0112">Calmodulin-binding</keyword>
<dbReference type="InterPro" id="IPR004178">
    <property type="entry name" value="CaM-bd_dom"/>
</dbReference>
<dbReference type="PANTHER" id="PTHR10153">
    <property type="entry name" value="SMALL CONDUCTANCE CALCIUM-ACTIVATED POTASSIUM CHANNEL"/>
    <property type="match status" value="1"/>
</dbReference>
<organism evidence="14 15">
    <name type="scientific">Callorhinchus milii</name>
    <name type="common">Ghost shark</name>
    <dbReference type="NCBI Taxonomy" id="7868"/>
    <lineage>
        <taxon>Eukaryota</taxon>
        <taxon>Metazoa</taxon>
        <taxon>Chordata</taxon>
        <taxon>Craniata</taxon>
        <taxon>Vertebrata</taxon>
        <taxon>Chondrichthyes</taxon>
        <taxon>Holocephali</taxon>
        <taxon>Chimaeriformes</taxon>
        <taxon>Callorhinchidae</taxon>
        <taxon>Callorhinchus</taxon>
    </lineage>
</organism>
<feature type="domain" description="Calmodulin-binding" evidence="13">
    <location>
        <begin position="378"/>
        <end position="454"/>
    </location>
</feature>
<keyword evidence="10" id="KW-0175">Coiled coil</keyword>
<dbReference type="FunFam" id="1.10.287.70:FF:000022">
    <property type="entry name" value="Small conductance calcium-activated potassium channel, isoform O"/>
    <property type="match status" value="1"/>
</dbReference>
<feature type="transmembrane region" description="Helical" evidence="12">
    <location>
        <begin position="271"/>
        <end position="291"/>
    </location>
</feature>
<dbReference type="InterPro" id="IPR036122">
    <property type="entry name" value="CaM-bd_dom_sf"/>
</dbReference>
<dbReference type="InterPro" id="IPR015449">
    <property type="entry name" value="K_chnl_Ca-activ_SK"/>
</dbReference>
<evidence type="ECO:0000256" key="12">
    <source>
        <dbReference type="SAM" id="Phobius"/>
    </source>
</evidence>
<dbReference type="Pfam" id="PF03530">
    <property type="entry name" value="SK_channel"/>
    <property type="match status" value="1"/>
</dbReference>
<feature type="compositionally biased region" description="Low complexity" evidence="11">
    <location>
        <begin position="534"/>
        <end position="545"/>
    </location>
</feature>
<evidence type="ECO:0000256" key="8">
    <source>
        <dbReference type="ARBA" id="ARBA00023136"/>
    </source>
</evidence>
<feature type="region of interest" description="Disordered" evidence="11">
    <location>
        <begin position="518"/>
        <end position="545"/>
    </location>
</feature>
<evidence type="ECO:0000259" key="13">
    <source>
        <dbReference type="SMART" id="SM01053"/>
    </source>
</evidence>
<dbReference type="GO" id="GO:0005516">
    <property type="term" value="F:calmodulin binding"/>
    <property type="evidence" value="ECO:0007669"/>
    <property type="project" value="UniProtKB-KW"/>
</dbReference>
<dbReference type="Pfam" id="PF07885">
    <property type="entry name" value="Ion_trans_2"/>
    <property type="match status" value="1"/>
</dbReference>
<evidence type="ECO:0000256" key="2">
    <source>
        <dbReference type="ARBA" id="ARBA00004216"/>
    </source>
</evidence>
<evidence type="ECO:0000256" key="1">
    <source>
        <dbReference type="ARBA" id="ARBA00004141"/>
    </source>
</evidence>
<reference evidence="14" key="5">
    <citation type="submission" date="2025-09" db="UniProtKB">
        <authorList>
            <consortium name="Ensembl"/>
        </authorList>
    </citation>
    <scope>IDENTIFICATION</scope>
</reference>
<feature type="transmembrane region" description="Helical" evidence="12">
    <location>
        <begin position="99"/>
        <end position="116"/>
    </location>
</feature>
<dbReference type="SUPFAM" id="SSF81324">
    <property type="entry name" value="Voltage-gated potassium channels"/>
    <property type="match status" value="1"/>
</dbReference>
<name>A0A4W3JVB8_CALMI</name>
<dbReference type="SMART" id="SM01053">
    <property type="entry name" value="CaMBD"/>
    <property type="match status" value="1"/>
</dbReference>
<comment type="subcellular location">
    <subcellularLocation>
        <location evidence="2">Cytoplasm</location>
        <location evidence="2">Myofibril</location>
        <location evidence="2">Sarcomere</location>
        <location evidence="2">Z line</location>
    </subcellularLocation>
    <subcellularLocation>
        <location evidence="1">Membrane</location>
        <topology evidence="1">Multi-pass membrane protein</topology>
    </subcellularLocation>
</comment>